<feature type="transmembrane region" description="Helical" evidence="1">
    <location>
        <begin position="100"/>
        <end position="118"/>
    </location>
</feature>
<dbReference type="EMBL" id="JAHLQL010000004">
    <property type="protein sequence ID" value="MBU5592487.1"/>
    <property type="molecule type" value="Genomic_DNA"/>
</dbReference>
<keyword evidence="3" id="KW-1185">Reference proteome</keyword>
<evidence type="ECO:0008006" key="4">
    <source>
        <dbReference type="Google" id="ProtNLM"/>
    </source>
</evidence>
<gene>
    <name evidence="2" type="ORF">KQI89_12050</name>
</gene>
<keyword evidence="1" id="KW-0812">Transmembrane</keyword>
<dbReference type="Proteomes" id="UP000736583">
    <property type="component" value="Unassembled WGS sequence"/>
</dbReference>
<name>A0ABS6F1U8_9CLOT</name>
<comment type="caution">
    <text evidence="2">The sequence shown here is derived from an EMBL/GenBank/DDBJ whole genome shotgun (WGS) entry which is preliminary data.</text>
</comment>
<feature type="transmembrane region" description="Helical" evidence="1">
    <location>
        <begin position="218"/>
        <end position="236"/>
    </location>
</feature>
<feature type="transmembrane region" description="Helical" evidence="1">
    <location>
        <begin position="349"/>
        <end position="369"/>
    </location>
</feature>
<feature type="transmembrane region" description="Helical" evidence="1">
    <location>
        <begin position="59"/>
        <end position="79"/>
    </location>
</feature>
<dbReference type="RefSeq" id="WP_216457265.1">
    <property type="nucleotide sequence ID" value="NZ_JAHLQL010000004.1"/>
</dbReference>
<feature type="transmembrane region" description="Helical" evidence="1">
    <location>
        <begin position="405"/>
        <end position="422"/>
    </location>
</feature>
<keyword evidence="1" id="KW-0472">Membrane</keyword>
<evidence type="ECO:0000313" key="3">
    <source>
        <dbReference type="Proteomes" id="UP000736583"/>
    </source>
</evidence>
<sequence>MIFIALIEIFILAYILDRDVRKNGVVTFIDQGKLMLILWLVNVIMYNFALSNWYEPNLYINVVVTLIWGSFLIFSRYVYISEEDIHILMKRLDEDRSYKVYSLISNVICILGVLAFAYNVKKFGLAITAQNKIEKQAMTGATAYIVYMLVLCAQIKYILFRKHKRIRDAAIFTISLGVLFLTLNRGPLTFIFITILVYEFFAFIVYKERLSKEKIKATYISAAIILVIFIELFGFVGNLRVKYVMEHHYKHSINDHYKMSNSLPSGFMWTYIYLTSPLENASKAITEQKVEYTYFNNLLYPFIKFGANTFKKQGEYLYWLNSRTPYEPYLEKKAGLNVMSFITEAFQDLGFLGLLVYIGVYMLLAFYSIKVVRAKSRFSSMGKILIYSNIMSIMLWSVFVNSLKLAVVLLNIFFVIFIENLFKEKNLERIIKLKGKIMPWKK</sequence>
<feature type="transmembrane region" description="Helical" evidence="1">
    <location>
        <begin position="138"/>
        <end position="159"/>
    </location>
</feature>
<organism evidence="2 3">
    <name type="scientific">Clostridium simiarum</name>
    <dbReference type="NCBI Taxonomy" id="2841506"/>
    <lineage>
        <taxon>Bacteria</taxon>
        <taxon>Bacillati</taxon>
        <taxon>Bacillota</taxon>
        <taxon>Clostridia</taxon>
        <taxon>Eubacteriales</taxon>
        <taxon>Clostridiaceae</taxon>
        <taxon>Clostridium</taxon>
    </lineage>
</organism>
<keyword evidence="1" id="KW-1133">Transmembrane helix</keyword>
<protein>
    <recommendedName>
        <fullName evidence="4">Oligosaccharide repeat unit polymerase</fullName>
    </recommendedName>
</protein>
<proteinExistence type="predicted"/>
<feature type="transmembrane region" description="Helical" evidence="1">
    <location>
        <begin position="34"/>
        <end position="53"/>
    </location>
</feature>
<evidence type="ECO:0000313" key="2">
    <source>
        <dbReference type="EMBL" id="MBU5592487.1"/>
    </source>
</evidence>
<reference evidence="2 3" key="1">
    <citation type="submission" date="2021-06" db="EMBL/GenBank/DDBJ databases">
        <authorList>
            <person name="Sun Q."/>
            <person name="Li D."/>
        </authorList>
    </citation>
    <scope>NUCLEOTIDE SEQUENCE [LARGE SCALE GENOMIC DNA]</scope>
    <source>
        <strain evidence="2 3">MSJ-4</strain>
    </source>
</reference>
<feature type="transmembrane region" description="Helical" evidence="1">
    <location>
        <begin position="189"/>
        <end position="206"/>
    </location>
</feature>
<feature type="transmembrane region" description="Helical" evidence="1">
    <location>
        <begin position="166"/>
        <end position="183"/>
    </location>
</feature>
<accession>A0ABS6F1U8</accession>
<feature type="transmembrane region" description="Helical" evidence="1">
    <location>
        <begin position="381"/>
        <end position="399"/>
    </location>
</feature>
<evidence type="ECO:0000256" key="1">
    <source>
        <dbReference type="SAM" id="Phobius"/>
    </source>
</evidence>